<proteinExistence type="inferred from homology"/>
<feature type="region of interest" description="Disordered" evidence="3">
    <location>
        <begin position="206"/>
        <end position="243"/>
    </location>
</feature>
<dbReference type="GO" id="GO:0140662">
    <property type="term" value="F:ATP-dependent protein folding chaperone"/>
    <property type="evidence" value="ECO:0007669"/>
    <property type="project" value="InterPro"/>
</dbReference>
<dbReference type="GO" id="GO:0003677">
    <property type="term" value="F:DNA binding"/>
    <property type="evidence" value="ECO:0007669"/>
    <property type="project" value="InterPro"/>
</dbReference>
<dbReference type="GO" id="GO:0016887">
    <property type="term" value="F:ATP hydrolysis activity"/>
    <property type="evidence" value="ECO:0007669"/>
    <property type="project" value="InterPro"/>
</dbReference>
<evidence type="ECO:0000313" key="5">
    <source>
        <dbReference type="Proteomes" id="UP000326396"/>
    </source>
</evidence>
<dbReference type="GO" id="GO:0051082">
    <property type="term" value="F:unfolded protein binding"/>
    <property type="evidence" value="ECO:0007669"/>
    <property type="project" value="InterPro"/>
</dbReference>
<dbReference type="AlphaFoldDB" id="A0A5N6NZG2"/>
<dbReference type="Pfam" id="PF03754">
    <property type="entry name" value="At2g31720-like"/>
    <property type="match status" value="1"/>
</dbReference>
<evidence type="ECO:0000256" key="3">
    <source>
        <dbReference type="SAM" id="MobiDB-lite"/>
    </source>
</evidence>
<organism evidence="4 5">
    <name type="scientific">Mikania micrantha</name>
    <name type="common">bitter vine</name>
    <dbReference type="NCBI Taxonomy" id="192012"/>
    <lineage>
        <taxon>Eukaryota</taxon>
        <taxon>Viridiplantae</taxon>
        <taxon>Streptophyta</taxon>
        <taxon>Embryophyta</taxon>
        <taxon>Tracheophyta</taxon>
        <taxon>Spermatophyta</taxon>
        <taxon>Magnoliopsida</taxon>
        <taxon>eudicotyledons</taxon>
        <taxon>Gunneridae</taxon>
        <taxon>Pentapetalae</taxon>
        <taxon>asterids</taxon>
        <taxon>campanulids</taxon>
        <taxon>Asterales</taxon>
        <taxon>Asteraceae</taxon>
        <taxon>Asteroideae</taxon>
        <taxon>Heliantheae alliance</taxon>
        <taxon>Eupatorieae</taxon>
        <taxon>Mikania</taxon>
    </lineage>
</organism>
<accession>A0A5N6NZG2</accession>
<dbReference type="OrthoDB" id="1744115at2759"/>
<dbReference type="Proteomes" id="UP000326396">
    <property type="component" value="Linkage Group LG16"/>
</dbReference>
<reference evidence="4 5" key="1">
    <citation type="submission" date="2019-05" db="EMBL/GenBank/DDBJ databases">
        <title>Mikania micrantha, genome provides insights into the molecular mechanism of rapid growth.</title>
        <authorList>
            <person name="Liu B."/>
        </authorList>
    </citation>
    <scope>NUCLEOTIDE SEQUENCE [LARGE SCALE GENOMIC DNA]</scope>
    <source>
        <strain evidence="4">NLD-2019</strain>
        <tissue evidence="4">Leaf</tissue>
    </source>
</reference>
<dbReference type="GO" id="GO:0005524">
    <property type="term" value="F:ATP binding"/>
    <property type="evidence" value="ECO:0007669"/>
    <property type="project" value="InterPro"/>
</dbReference>
<sequence>MDLLHSLNVHDQDLQSEESDLNANQNRLNMPIKQLKTRPDEFLTADEIRTVYGTKEGIAVRVVGPMLQMYEKSLWLKTWHMKHTDNFVLKTNCEDELISLDEYIDNMDEKQNAIYYIENLQAYKEKKFVDVSKEDLELGKLTFDQLLMKAQTLGDTSTLEFMRGRSRRIMEVNPDHPIIKDLNPDNPAELGGKIYEMMAVALGGKWGRVEESEDSATDSSEPTGETEVVEPSEVRTETDPWST</sequence>
<dbReference type="InterPro" id="IPR005508">
    <property type="entry name" value="At2g31720-like"/>
</dbReference>
<feature type="compositionally biased region" description="Basic and acidic residues" evidence="3">
    <location>
        <begin position="232"/>
        <end position="243"/>
    </location>
</feature>
<dbReference type="Gene3D" id="1.20.120.790">
    <property type="entry name" value="Heat shock protein 90, C-terminal domain"/>
    <property type="match status" value="1"/>
</dbReference>
<evidence type="ECO:0000313" key="4">
    <source>
        <dbReference type="EMBL" id="KAD5508183.1"/>
    </source>
</evidence>
<evidence type="ECO:0000256" key="1">
    <source>
        <dbReference type="ARBA" id="ARBA00008239"/>
    </source>
</evidence>
<dbReference type="InterPro" id="IPR037196">
    <property type="entry name" value="HSP90_C"/>
</dbReference>
<dbReference type="Gene3D" id="3.40.50.11260">
    <property type="match status" value="1"/>
</dbReference>
<evidence type="ECO:0000256" key="2">
    <source>
        <dbReference type="ARBA" id="ARBA00023186"/>
    </source>
</evidence>
<comment type="similarity">
    <text evidence="1">Belongs to the heat shock protein 90 family.</text>
</comment>
<keyword evidence="2" id="KW-0143">Chaperone</keyword>
<protein>
    <submittedName>
        <fullName evidence="4">Uncharacterized protein</fullName>
    </submittedName>
</protein>
<comment type="caution">
    <text evidence="4">The sequence shown here is derived from an EMBL/GenBank/DDBJ whole genome shotgun (WGS) entry which is preliminary data.</text>
</comment>
<keyword evidence="5" id="KW-1185">Reference proteome</keyword>
<dbReference type="EMBL" id="SZYD01000008">
    <property type="protein sequence ID" value="KAD5508183.1"/>
    <property type="molecule type" value="Genomic_DNA"/>
</dbReference>
<dbReference type="InterPro" id="IPR001404">
    <property type="entry name" value="Hsp90_fam"/>
</dbReference>
<dbReference type="PANTHER" id="PTHR11528">
    <property type="entry name" value="HEAT SHOCK PROTEIN 90 FAMILY MEMBER"/>
    <property type="match status" value="1"/>
</dbReference>
<name>A0A5N6NZG2_9ASTR</name>
<gene>
    <name evidence="4" type="ORF">E3N88_15886</name>
</gene>